<evidence type="ECO:0000313" key="2">
    <source>
        <dbReference type="EMBL" id="KAK4028975.1"/>
    </source>
</evidence>
<dbReference type="Proteomes" id="UP001234178">
    <property type="component" value="Unassembled WGS sequence"/>
</dbReference>
<organism evidence="2 3">
    <name type="scientific">Daphnia magna</name>
    <dbReference type="NCBI Taxonomy" id="35525"/>
    <lineage>
        <taxon>Eukaryota</taxon>
        <taxon>Metazoa</taxon>
        <taxon>Ecdysozoa</taxon>
        <taxon>Arthropoda</taxon>
        <taxon>Crustacea</taxon>
        <taxon>Branchiopoda</taxon>
        <taxon>Diplostraca</taxon>
        <taxon>Cladocera</taxon>
        <taxon>Anomopoda</taxon>
        <taxon>Daphniidae</taxon>
        <taxon>Daphnia</taxon>
    </lineage>
</organism>
<protein>
    <submittedName>
        <fullName evidence="2">Uncharacterized protein</fullName>
    </submittedName>
</protein>
<dbReference type="EMBL" id="JAOYFB010000039">
    <property type="protein sequence ID" value="KAK4028975.1"/>
    <property type="molecule type" value="Genomic_DNA"/>
</dbReference>
<gene>
    <name evidence="2" type="ORF">OUZ56_021993</name>
</gene>
<feature type="compositionally biased region" description="Polar residues" evidence="1">
    <location>
        <begin position="56"/>
        <end position="71"/>
    </location>
</feature>
<sequence length="191" mass="21346">MAEGLVVSLDWKANAKSGKIRKVESRCHLSILKSPLDNVDFLRDASVIVPRLNAQTRSQMQSDRNNNSNETLAREEEEEEFKVHSTSISVCRRHFRANGREGGGGGKMFFTATLLGISRVVRVTADGFLFSRENGTGSPMGVKPRQQPLKMDLNPATFLHFCFLLLFDDLKRVFNTCTDSGSLLNPEAVIW</sequence>
<evidence type="ECO:0000256" key="1">
    <source>
        <dbReference type="SAM" id="MobiDB-lite"/>
    </source>
</evidence>
<name>A0ABR0AV70_9CRUS</name>
<evidence type="ECO:0000313" key="3">
    <source>
        <dbReference type="Proteomes" id="UP001234178"/>
    </source>
</evidence>
<accession>A0ABR0AV70</accession>
<keyword evidence="3" id="KW-1185">Reference proteome</keyword>
<feature type="region of interest" description="Disordered" evidence="1">
    <location>
        <begin position="56"/>
        <end position="78"/>
    </location>
</feature>
<reference evidence="2 3" key="1">
    <citation type="journal article" date="2023" name="Nucleic Acids Res.">
        <title>The hologenome of Daphnia magna reveals possible DNA methylation and microbiome-mediated evolution of the host genome.</title>
        <authorList>
            <person name="Chaturvedi A."/>
            <person name="Li X."/>
            <person name="Dhandapani V."/>
            <person name="Marshall H."/>
            <person name="Kissane S."/>
            <person name="Cuenca-Cambronero M."/>
            <person name="Asole G."/>
            <person name="Calvet F."/>
            <person name="Ruiz-Romero M."/>
            <person name="Marangio P."/>
            <person name="Guigo R."/>
            <person name="Rago D."/>
            <person name="Mirbahai L."/>
            <person name="Eastwood N."/>
            <person name="Colbourne J.K."/>
            <person name="Zhou J."/>
            <person name="Mallon E."/>
            <person name="Orsini L."/>
        </authorList>
    </citation>
    <scope>NUCLEOTIDE SEQUENCE [LARGE SCALE GENOMIC DNA]</scope>
    <source>
        <strain evidence="2">LRV0_1</strain>
    </source>
</reference>
<proteinExistence type="predicted"/>
<comment type="caution">
    <text evidence="2">The sequence shown here is derived from an EMBL/GenBank/DDBJ whole genome shotgun (WGS) entry which is preliminary data.</text>
</comment>